<dbReference type="AlphaFoldDB" id="A0A518K2Q5"/>
<gene>
    <name evidence="2" type="ORF">Spa11_02300</name>
</gene>
<reference evidence="2 3" key="1">
    <citation type="submission" date="2019-02" db="EMBL/GenBank/DDBJ databases">
        <title>Deep-cultivation of Planctomycetes and their phenomic and genomic characterization uncovers novel biology.</title>
        <authorList>
            <person name="Wiegand S."/>
            <person name="Jogler M."/>
            <person name="Boedeker C."/>
            <person name="Pinto D."/>
            <person name="Vollmers J."/>
            <person name="Rivas-Marin E."/>
            <person name="Kohn T."/>
            <person name="Peeters S.H."/>
            <person name="Heuer A."/>
            <person name="Rast P."/>
            <person name="Oberbeckmann S."/>
            <person name="Bunk B."/>
            <person name="Jeske O."/>
            <person name="Meyerdierks A."/>
            <person name="Storesund J.E."/>
            <person name="Kallscheuer N."/>
            <person name="Luecker S."/>
            <person name="Lage O.M."/>
            <person name="Pohl T."/>
            <person name="Merkel B.J."/>
            <person name="Hornburger P."/>
            <person name="Mueller R.-W."/>
            <person name="Bruemmer F."/>
            <person name="Labrenz M."/>
            <person name="Spormann A.M."/>
            <person name="Op den Camp H."/>
            <person name="Overmann J."/>
            <person name="Amann R."/>
            <person name="Jetten M.S.M."/>
            <person name="Mascher T."/>
            <person name="Medema M.H."/>
            <person name="Devos D.P."/>
            <person name="Kaster A.-K."/>
            <person name="Ovreas L."/>
            <person name="Rohde M."/>
            <person name="Galperin M.Y."/>
            <person name="Jogler C."/>
        </authorList>
    </citation>
    <scope>NUCLEOTIDE SEQUENCE [LARGE SCALE GENOMIC DNA]</scope>
    <source>
        <strain evidence="2 3">Spa11</strain>
    </source>
</reference>
<dbReference type="KEGG" id="bmei:Spa11_02300"/>
<keyword evidence="3" id="KW-1185">Reference proteome</keyword>
<keyword evidence="1" id="KW-0472">Membrane</keyword>
<dbReference type="RefSeq" id="WP_145105660.1">
    <property type="nucleotide sequence ID" value="NZ_CP036349.1"/>
</dbReference>
<feature type="transmembrane region" description="Helical" evidence="1">
    <location>
        <begin position="104"/>
        <end position="121"/>
    </location>
</feature>
<evidence type="ECO:0000313" key="3">
    <source>
        <dbReference type="Proteomes" id="UP000316426"/>
    </source>
</evidence>
<evidence type="ECO:0008006" key="4">
    <source>
        <dbReference type="Google" id="ProtNLM"/>
    </source>
</evidence>
<evidence type="ECO:0000256" key="1">
    <source>
        <dbReference type="SAM" id="Phobius"/>
    </source>
</evidence>
<proteinExistence type="predicted"/>
<accession>A0A518K2Q5</accession>
<evidence type="ECO:0000313" key="2">
    <source>
        <dbReference type="EMBL" id="QDV72060.1"/>
    </source>
</evidence>
<organism evidence="2 3">
    <name type="scientific">Botrimarina mediterranea</name>
    <dbReference type="NCBI Taxonomy" id="2528022"/>
    <lineage>
        <taxon>Bacteria</taxon>
        <taxon>Pseudomonadati</taxon>
        <taxon>Planctomycetota</taxon>
        <taxon>Planctomycetia</taxon>
        <taxon>Pirellulales</taxon>
        <taxon>Lacipirellulaceae</taxon>
        <taxon>Botrimarina</taxon>
    </lineage>
</organism>
<keyword evidence="1" id="KW-0812">Transmembrane</keyword>
<dbReference type="EMBL" id="CP036349">
    <property type="protein sequence ID" value="QDV72060.1"/>
    <property type="molecule type" value="Genomic_DNA"/>
</dbReference>
<protein>
    <recommendedName>
        <fullName evidence="4">DUF2007 domain-containing protein</fullName>
    </recommendedName>
</protein>
<keyword evidence="1" id="KW-1133">Transmembrane helix</keyword>
<name>A0A518K2Q5_9BACT</name>
<sequence>MSDPHKTVKLTETLTEADAILICDALAEQGVRAVYNGDMVAGFRAEAPGMVRVLVRADEFDLAKRLLAEQGLENAKVDWSQVDVGDVEEGQDESDMRGATPFSWMRPTAVVVALWLLVLLIL</sequence>
<dbReference type="Proteomes" id="UP000316426">
    <property type="component" value="Chromosome"/>
</dbReference>